<dbReference type="InterPro" id="IPR002789">
    <property type="entry name" value="HerA_central"/>
</dbReference>
<reference evidence="9 10" key="1">
    <citation type="submission" date="2023-06" db="EMBL/GenBank/DDBJ databases">
        <authorList>
            <person name="Feng G."/>
            <person name="Li J."/>
            <person name="Zhu H."/>
        </authorList>
    </citation>
    <scope>NUCLEOTIDE SEQUENCE [LARGE SCALE GENOMIC DNA]</scope>
    <source>
        <strain evidence="9 10">RHCJP20</strain>
    </source>
</reference>
<dbReference type="InterPro" id="IPR008571">
    <property type="entry name" value="HerA-like"/>
</dbReference>
<organism evidence="9 10">
    <name type="scientific">Curtobacterium subtropicum</name>
    <dbReference type="NCBI Taxonomy" id="3055138"/>
    <lineage>
        <taxon>Bacteria</taxon>
        <taxon>Bacillati</taxon>
        <taxon>Actinomycetota</taxon>
        <taxon>Actinomycetes</taxon>
        <taxon>Micrococcales</taxon>
        <taxon>Microbacteriaceae</taxon>
        <taxon>Curtobacterium</taxon>
    </lineage>
</organism>
<feature type="domain" description="Helicase HerA central" evidence="7">
    <location>
        <begin position="135"/>
        <end position="236"/>
    </location>
</feature>
<dbReference type="GO" id="GO:0005524">
    <property type="term" value="F:ATP binding"/>
    <property type="evidence" value="ECO:0007669"/>
    <property type="project" value="UniProtKB-KW"/>
</dbReference>
<evidence type="ECO:0000259" key="8">
    <source>
        <dbReference type="Pfam" id="PF05872"/>
    </source>
</evidence>
<sequence>MTALVDARRMIGTVLSVSGTTMWCSLVDAAAPARTVLGERVQNGEVGQFVVVDADGSRLLGRVVEVRAHRADLLRRQERGDGVPADARVQLLGTLAANGRADRGVERYPLIGADVYAARAASVRDAVAADSSTSVRIGSFGTEGLPVDVPVQALFARHLAVLGSTGGGKSWTVARLAEAVAELGGRMVLLDPTGEYASLASGVRHLIVGDDRTAGTPADVPHHHMRDIDRIAFFSPSSGVQLPRMRAAIRRLRLAHAAATHETHKSVVSDDGCLRVASTTLVTVDAAFPGVADAEHAPFDLSNLANQLEIDVSTEASARSVVGPLLTRIRDVLQTDDIMRVIGGGNGADLVAEMMHWLDDGDEPILRVSLADIPATHDLREIVVNVIGNQLLQRARSGAFRDAPLLLAVDEAHQFIGGAIGDEDISAQLDAFERIAKEGRKYGLNLCIATQRPSDLPAGLLSQLGMMIVHRLADGRDRALVQEAAAETDLDALRFLPGLQQGEAIVMGVDLPLPMTVRIQRPTNPPNSVGPDYASTWPRRRSATAVMFEPPRAEDGRATG</sequence>
<accession>A0ABT7TDP5</accession>
<evidence type="ECO:0000256" key="6">
    <source>
        <dbReference type="ARBA" id="ARBA00023235"/>
    </source>
</evidence>
<keyword evidence="10" id="KW-1185">Reference proteome</keyword>
<evidence type="ECO:0000259" key="7">
    <source>
        <dbReference type="Pfam" id="PF01935"/>
    </source>
</evidence>
<evidence type="ECO:0000256" key="3">
    <source>
        <dbReference type="ARBA" id="ARBA00022806"/>
    </source>
</evidence>
<evidence type="ECO:0000256" key="2">
    <source>
        <dbReference type="ARBA" id="ARBA00022801"/>
    </source>
</evidence>
<feature type="domain" description="Helicase HerA-like C-terminal" evidence="8">
    <location>
        <begin position="405"/>
        <end position="509"/>
    </location>
</feature>
<dbReference type="Pfam" id="PF01935">
    <property type="entry name" value="DUF87"/>
    <property type="match status" value="1"/>
</dbReference>
<dbReference type="Pfam" id="PF05872">
    <property type="entry name" value="HerA_C"/>
    <property type="match status" value="1"/>
</dbReference>
<dbReference type="PANTHER" id="PTHR42957:SF1">
    <property type="entry name" value="HELICASE MJ1565-RELATED"/>
    <property type="match status" value="1"/>
</dbReference>
<keyword evidence="2" id="KW-0378">Hydrolase</keyword>
<gene>
    <name evidence="9" type="ORF">QUG98_04380</name>
</gene>
<keyword evidence="4 9" id="KW-0067">ATP-binding</keyword>
<keyword evidence="5" id="KW-0238">DNA-binding</keyword>
<dbReference type="InterPro" id="IPR033186">
    <property type="entry name" value="HerA_C"/>
</dbReference>
<evidence type="ECO:0000313" key="9">
    <source>
        <dbReference type="EMBL" id="MDM7887685.1"/>
    </source>
</evidence>
<protein>
    <submittedName>
        <fullName evidence="9">ATP-binding protein</fullName>
    </submittedName>
</protein>
<evidence type="ECO:0000313" key="10">
    <source>
        <dbReference type="Proteomes" id="UP001235720"/>
    </source>
</evidence>
<comment type="caution">
    <text evidence="9">The sequence shown here is derived from an EMBL/GenBank/DDBJ whole genome shotgun (WGS) entry which is preliminary data.</text>
</comment>
<dbReference type="RefSeq" id="WP_289469400.1">
    <property type="nucleotide sequence ID" value="NZ_JAUCMM010000002.1"/>
</dbReference>
<dbReference type="SUPFAM" id="SSF52540">
    <property type="entry name" value="P-loop containing nucleoside triphosphate hydrolases"/>
    <property type="match status" value="1"/>
</dbReference>
<evidence type="ECO:0000256" key="1">
    <source>
        <dbReference type="ARBA" id="ARBA00022741"/>
    </source>
</evidence>
<dbReference type="Gene3D" id="3.40.50.300">
    <property type="entry name" value="P-loop containing nucleotide triphosphate hydrolases"/>
    <property type="match status" value="2"/>
</dbReference>
<name>A0ABT7TDP5_9MICO</name>
<evidence type="ECO:0000256" key="5">
    <source>
        <dbReference type="ARBA" id="ARBA00023125"/>
    </source>
</evidence>
<dbReference type="InterPro" id="IPR027417">
    <property type="entry name" value="P-loop_NTPase"/>
</dbReference>
<keyword evidence="6" id="KW-0413">Isomerase</keyword>
<dbReference type="PANTHER" id="PTHR42957">
    <property type="entry name" value="HELICASE MJ1565-RELATED"/>
    <property type="match status" value="1"/>
</dbReference>
<evidence type="ECO:0000256" key="4">
    <source>
        <dbReference type="ARBA" id="ARBA00022840"/>
    </source>
</evidence>
<keyword evidence="3" id="KW-0347">Helicase</keyword>
<proteinExistence type="predicted"/>
<dbReference type="EMBL" id="JAUCMM010000002">
    <property type="protein sequence ID" value="MDM7887685.1"/>
    <property type="molecule type" value="Genomic_DNA"/>
</dbReference>
<dbReference type="Proteomes" id="UP001235720">
    <property type="component" value="Unassembled WGS sequence"/>
</dbReference>
<keyword evidence="1" id="KW-0547">Nucleotide-binding</keyword>